<keyword evidence="4 6" id="KW-1133">Transmembrane helix</keyword>
<evidence type="ECO:0000256" key="4">
    <source>
        <dbReference type="ARBA" id="ARBA00022989"/>
    </source>
</evidence>
<dbReference type="AlphaFoldDB" id="A0A415N1N5"/>
<dbReference type="Proteomes" id="UP000285013">
    <property type="component" value="Unassembled WGS sequence"/>
</dbReference>
<feature type="transmembrane region" description="Helical" evidence="6">
    <location>
        <begin position="285"/>
        <end position="304"/>
    </location>
</feature>
<evidence type="ECO:0000259" key="8">
    <source>
        <dbReference type="Pfam" id="PF12704"/>
    </source>
</evidence>
<evidence type="ECO:0000256" key="5">
    <source>
        <dbReference type="ARBA" id="ARBA00023136"/>
    </source>
</evidence>
<proteinExistence type="predicted"/>
<keyword evidence="2" id="KW-1003">Cell membrane</keyword>
<sequence length="425" mass="47170">MMQTIRQAFTILKQNPLLSTISILGTAFAITMIMAIVITWQTKYADLEPEVNRSRCLYFSAMHVQGKENKDWNNFGKPSAAFMKECIQPLPEVEACTAFSTADVALVSLTDGNNRLKVDAMSTDPDFWKIFKLQFLDGKSFTEAERGGDMQSVVISASVARKLFGTTEATGRQMLLNREVVRIIGVVKDISVTAKDAYAQVWSMYHSNELNVTDWWSYNGNRTIAVLARTPDDFPAIKQGVEKRVKDVNAGLEQRQIDIMEQPDNIVAHVNHVWSNIGPNLPMLYLQYGIALFIILLVPSLNLCGLSNSRMQQRVSELGVRKAFGATDGTLVRQILNENLVLTLIGGVVGLIFSYLAVYAMRTWLFTNSDNIGTAGDFSLSMGALFSPAVFVLAFVFCLLINLLSAGLPAWLATRRTIVDSLNDK</sequence>
<dbReference type="GO" id="GO:0005886">
    <property type="term" value="C:plasma membrane"/>
    <property type="evidence" value="ECO:0007669"/>
    <property type="project" value="UniProtKB-SubCell"/>
</dbReference>
<dbReference type="GO" id="GO:0022857">
    <property type="term" value="F:transmembrane transporter activity"/>
    <property type="evidence" value="ECO:0007669"/>
    <property type="project" value="TreeGrafter"/>
</dbReference>
<organism evidence="9 10">
    <name type="scientific">Bacteroides intestinalis</name>
    <dbReference type="NCBI Taxonomy" id="329854"/>
    <lineage>
        <taxon>Bacteria</taxon>
        <taxon>Pseudomonadati</taxon>
        <taxon>Bacteroidota</taxon>
        <taxon>Bacteroidia</taxon>
        <taxon>Bacteroidales</taxon>
        <taxon>Bacteroidaceae</taxon>
        <taxon>Bacteroides</taxon>
    </lineage>
</organism>
<evidence type="ECO:0000256" key="2">
    <source>
        <dbReference type="ARBA" id="ARBA00022475"/>
    </source>
</evidence>
<reference evidence="9 10" key="1">
    <citation type="submission" date="2018-08" db="EMBL/GenBank/DDBJ databases">
        <title>A genome reference for cultivated species of the human gut microbiota.</title>
        <authorList>
            <person name="Zou Y."/>
            <person name="Xue W."/>
            <person name="Luo G."/>
        </authorList>
    </citation>
    <scope>NUCLEOTIDE SEQUENCE [LARGE SCALE GENOMIC DNA]</scope>
    <source>
        <strain evidence="9 10">AF36-16BH</strain>
    </source>
</reference>
<dbReference type="EMBL" id="QRPE01000027">
    <property type="protein sequence ID" value="RHL88827.1"/>
    <property type="molecule type" value="Genomic_DNA"/>
</dbReference>
<accession>A0A415N1N5</accession>
<evidence type="ECO:0000313" key="9">
    <source>
        <dbReference type="EMBL" id="RHL88827.1"/>
    </source>
</evidence>
<evidence type="ECO:0008006" key="11">
    <source>
        <dbReference type="Google" id="ProtNLM"/>
    </source>
</evidence>
<evidence type="ECO:0000256" key="6">
    <source>
        <dbReference type="SAM" id="Phobius"/>
    </source>
</evidence>
<evidence type="ECO:0000256" key="1">
    <source>
        <dbReference type="ARBA" id="ARBA00004651"/>
    </source>
</evidence>
<dbReference type="PANTHER" id="PTHR30572:SF18">
    <property type="entry name" value="ABC-TYPE MACROLIDE FAMILY EXPORT SYSTEM PERMEASE COMPONENT 2"/>
    <property type="match status" value="1"/>
</dbReference>
<dbReference type="Pfam" id="PF02687">
    <property type="entry name" value="FtsX"/>
    <property type="match status" value="1"/>
</dbReference>
<dbReference type="InterPro" id="IPR003838">
    <property type="entry name" value="ABC3_permease_C"/>
</dbReference>
<feature type="domain" description="MacB-like periplasmic core" evidence="8">
    <location>
        <begin position="19"/>
        <end position="243"/>
    </location>
</feature>
<feature type="transmembrane region" description="Helical" evidence="6">
    <location>
        <begin position="380"/>
        <end position="406"/>
    </location>
</feature>
<name>A0A415N1N5_9BACE</name>
<dbReference type="InterPro" id="IPR050250">
    <property type="entry name" value="Macrolide_Exporter_MacB"/>
</dbReference>
<dbReference type="InterPro" id="IPR025857">
    <property type="entry name" value="MacB_PCD"/>
</dbReference>
<dbReference type="Pfam" id="PF12704">
    <property type="entry name" value="MacB_PCD"/>
    <property type="match status" value="1"/>
</dbReference>
<evidence type="ECO:0000256" key="3">
    <source>
        <dbReference type="ARBA" id="ARBA00022692"/>
    </source>
</evidence>
<feature type="domain" description="ABC3 transporter permease C-terminal" evidence="7">
    <location>
        <begin position="290"/>
        <end position="417"/>
    </location>
</feature>
<evidence type="ECO:0000313" key="10">
    <source>
        <dbReference type="Proteomes" id="UP000285013"/>
    </source>
</evidence>
<keyword evidence="5 6" id="KW-0472">Membrane</keyword>
<protein>
    <recommendedName>
        <fullName evidence="11">ABC transporter permease</fullName>
    </recommendedName>
</protein>
<keyword evidence="3 6" id="KW-0812">Transmembrane</keyword>
<feature type="transmembrane region" description="Helical" evidence="6">
    <location>
        <begin position="21"/>
        <end position="40"/>
    </location>
</feature>
<dbReference type="PANTHER" id="PTHR30572">
    <property type="entry name" value="MEMBRANE COMPONENT OF TRANSPORTER-RELATED"/>
    <property type="match status" value="1"/>
</dbReference>
<gene>
    <name evidence="9" type="ORF">DWZ95_18370</name>
</gene>
<comment type="subcellular location">
    <subcellularLocation>
        <location evidence="1">Cell membrane</location>
        <topology evidence="1">Multi-pass membrane protein</topology>
    </subcellularLocation>
</comment>
<comment type="caution">
    <text evidence="9">The sequence shown here is derived from an EMBL/GenBank/DDBJ whole genome shotgun (WGS) entry which is preliminary data.</text>
</comment>
<feature type="transmembrane region" description="Helical" evidence="6">
    <location>
        <begin position="340"/>
        <end position="360"/>
    </location>
</feature>
<evidence type="ECO:0000259" key="7">
    <source>
        <dbReference type="Pfam" id="PF02687"/>
    </source>
</evidence>